<protein>
    <submittedName>
        <fullName evidence="1">Uncharacterized protein</fullName>
    </submittedName>
</protein>
<evidence type="ECO:0000313" key="1">
    <source>
        <dbReference type="EMBL" id="KAJ8615099.1"/>
    </source>
</evidence>
<accession>A0ACC2K1V5</accession>
<name>A0ACC2K1V5_PERAE</name>
<dbReference type="Proteomes" id="UP001234297">
    <property type="component" value="Chromosome 12"/>
</dbReference>
<proteinExistence type="predicted"/>
<keyword evidence="2" id="KW-1185">Reference proteome</keyword>
<evidence type="ECO:0000313" key="2">
    <source>
        <dbReference type="Proteomes" id="UP001234297"/>
    </source>
</evidence>
<sequence length="368" mass="42336">MALKAEEKCKWSSYRKPESFKNVKDKTKKVGASSSERPNPWQGGGNKERGKGVTSSFKCFRCGEAGHRSYECPKKKVELQLVEEGREDEEQEPVFDDELEGFEEEQCDPNFDAESLVIRCVMIAQEDDQWLRHNIFRTYCISIGKKCVLMVDSGSCENMVSQIMIDKLKLTCKVKYLLNPLRDVPTTIPSANEVNLLTYKEFEQSYRDDGIAYALVSVALNEQQVKEVPNEVQEKLKQSSQIYKSNADVRRRNLEFKEGDLVMVYLRKESDLYPYHGNEEEVVLKEEDVLIDHSRSPREAIDVLDVCSITTCRGTYTQYLVHWQGKPSSEDAWISNEELKKLDQLLWEDLISNSVMSSFEERENDAGA</sequence>
<organism evidence="1 2">
    <name type="scientific">Persea americana</name>
    <name type="common">Avocado</name>
    <dbReference type="NCBI Taxonomy" id="3435"/>
    <lineage>
        <taxon>Eukaryota</taxon>
        <taxon>Viridiplantae</taxon>
        <taxon>Streptophyta</taxon>
        <taxon>Embryophyta</taxon>
        <taxon>Tracheophyta</taxon>
        <taxon>Spermatophyta</taxon>
        <taxon>Magnoliopsida</taxon>
        <taxon>Magnoliidae</taxon>
        <taxon>Laurales</taxon>
        <taxon>Lauraceae</taxon>
        <taxon>Persea</taxon>
    </lineage>
</organism>
<reference evidence="1 2" key="1">
    <citation type="journal article" date="2022" name="Hortic Res">
        <title>A haplotype resolved chromosomal level avocado genome allows analysis of novel avocado genes.</title>
        <authorList>
            <person name="Nath O."/>
            <person name="Fletcher S.J."/>
            <person name="Hayward A."/>
            <person name="Shaw L.M."/>
            <person name="Masouleh A.K."/>
            <person name="Furtado A."/>
            <person name="Henry R.J."/>
            <person name="Mitter N."/>
        </authorList>
    </citation>
    <scope>NUCLEOTIDE SEQUENCE [LARGE SCALE GENOMIC DNA]</scope>
    <source>
        <strain evidence="2">cv. Hass</strain>
    </source>
</reference>
<comment type="caution">
    <text evidence="1">The sequence shown here is derived from an EMBL/GenBank/DDBJ whole genome shotgun (WGS) entry which is preliminary data.</text>
</comment>
<gene>
    <name evidence="1" type="ORF">MRB53_034471</name>
</gene>
<dbReference type="EMBL" id="CM056820">
    <property type="protein sequence ID" value="KAJ8615099.1"/>
    <property type="molecule type" value="Genomic_DNA"/>
</dbReference>